<feature type="compositionally biased region" description="Acidic residues" evidence="1">
    <location>
        <begin position="280"/>
        <end position="289"/>
    </location>
</feature>
<evidence type="ECO:0000256" key="1">
    <source>
        <dbReference type="SAM" id="MobiDB-lite"/>
    </source>
</evidence>
<evidence type="ECO:0000313" key="2">
    <source>
        <dbReference type="EMBL" id="RIY41013.1"/>
    </source>
</evidence>
<name>A0A3A1YRZ8_9BURK</name>
<accession>A0A3A1YRZ8</accession>
<feature type="region of interest" description="Disordered" evidence="1">
    <location>
        <begin position="273"/>
        <end position="315"/>
    </location>
</feature>
<proteinExistence type="predicted"/>
<evidence type="ECO:0000313" key="3">
    <source>
        <dbReference type="Proteomes" id="UP000266206"/>
    </source>
</evidence>
<protein>
    <submittedName>
        <fullName evidence="2">Uncharacterized protein</fullName>
    </submittedName>
</protein>
<organism evidence="2 3">
    <name type="scientific">Neopusillimonas maritima</name>
    <dbReference type="NCBI Taxonomy" id="2026239"/>
    <lineage>
        <taxon>Bacteria</taxon>
        <taxon>Pseudomonadati</taxon>
        <taxon>Pseudomonadota</taxon>
        <taxon>Betaproteobacteria</taxon>
        <taxon>Burkholderiales</taxon>
        <taxon>Alcaligenaceae</taxon>
        <taxon>Neopusillimonas</taxon>
    </lineage>
</organism>
<dbReference type="EMBL" id="NQYH01000005">
    <property type="protein sequence ID" value="RIY41013.1"/>
    <property type="molecule type" value="Genomic_DNA"/>
</dbReference>
<dbReference type="Proteomes" id="UP000266206">
    <property type="component" value="Unassembled WGS sequence"/>
</dbReference>
<comment type="caution">
    <text evidence="2">The sequence shown here is derived from an EMBL/GenBank/DDBJ whole genome shotgun (WGS) entry which is preliminary data.</text>
</comment>
<reference evidence="2 3" key="1">
    <citation type="submission" date="2017-08" db="EMBL/GenBank/DDBJ databases">
        <title>Pusillimonas indicus sp. nov., a member of the family Alcaligenaceae isolated from surface seawater.</title>
        <authorList>
            <person name="Li J."/>
        </authorList>
    </citation>
    <scope>NUCLEOTIDE SEQUENCE [LARGE SCALE GENOMIC DNA]</scope>
    <source>
        <strain evidence="2 3">L52-1-41</strain>
    </source>
</reference>
<dbReference type="AlphaFoldDB" id="A0A3A1YRZ8"/>
<gene>
    <name evidence="2" type="ORF">CJP73_07655</name>
</gene>
<sequence length="315" mass="35939">MPQKPMTRLQRLLAHYSSLDQCKPISYNDLLIRSYRLANLASIYGTKDDFLLDNKRGRPDNKTGFNRPEAPTLALISNMLGSSNYFRGQLGNSNEPAPLELQMLLLLYEAKPRMASLSNLGWSQRDFVLWIYQDVFKRFGFEDEQDVLNLLMQTKKPSREDKLSRIRIGIARRVTAAFGRYPVSFHKWMVSGKPSTRTVAMLFAKLLEADDEQGYTRAQEPDFRIVRDDFFALVNFIYQANNLGDFDQEFPAPEILEGEHSFFANPIRISKKSRVKGAEDGDNDPDDNNAFEHGSKSGGLAIDQVQKKPAKRKSS</sequence>